<dbReference type="EMBL" id="JARIHO010000091">
    <property type="protein sequence ID" value="KAJ7306765.1"/>
    <property type="molecule type" value="Genomic_DNA"/>
</dbReference>
<gene>
    <name evidence="2" type="ORF">DFH08DRAFT_1054097</name>
</gene>
<comment type="caution">
    <text evidence="2">The sequence shown here is derived from an EMBL/GenBank/DDBJ whole genome shotgun (WGS) entry which is preliminary data.</text>
</comment>
<reference evidence="2" key="1">
    <citation type="submission" date="2023-03" db="EMBL/GenBank/DDBJ databases">
        <title>Massive genome expansion in bonnet fungi (Mycena s.s.) driven by repeated elements and novel gene families across ecological guilds.</title>
        <authorList>
            <consortium name="Lawrence Berkeley National Laboratory"/>
            <person name="Harder C.B."/>
            <person name="Miyauchi S."/>
            <person name="Viragh M."/>
            <person name="Kuo A."/>
            <person name="Thoen E."/>
            <person name="Andreopoulos B."/>
            <person name="Lu D."/>
            <person name="Skrede I."/>
            <person name="Drula E."/>
            <person name="Henrissat B."/>
            <person name="Morin E."/>
            <person name="Kohler A."/>
            <person name="Barry K."/>
            <person name="LaButti K."/>
            <person name="Morin E."/>
            <person name="Salamov A."/>
            <person name="Lipzen A."/>
            <person name="Mereny Z."/>
            <person name="Hegedus B."/>
            <person name="Baldrian P."/>
            <person name="Stursova M."/>
            <person name="Weitz H."/>
            <person name="Taylor A."/>
            <person name="Grigoriev I.V."/>
            <person name="Nagy L.G."/>
            <person name="Martin F."/>
            <person name="Kauserud H."/>
        </authorList>
    </citation>
    <scope>NUCLEOTIDE SEQUENCE</scope>
    <source>
        <strain evidence="2">CBHHK002</strain>
    </source>
</reference>
<accession>A0AAD7EA33</accession>
<evidence type="ECO:0000256" key="1">
    <source>
        <dbReference type="SAM" id="MobiDB-lite"/>
    </source>
</evidence>
<organism evidence="2 3">
    <name type="scientific">Mycena albidolilacea</name>
    <dbReference type="NCBI Taxonomy" id="1033008"/>
    <lineage>
        <taxon>Eukaryota</taxon>
        <taxon>Fungi</taxon>
        <taxon>Dikarya</taxon>
        <taxon>Basidiomycota</taxon>
        <taxon>Agaricomycotina</taxon>
        <taxon>Agaricomycetes</taxon>
        <taxon>Agaricomycetidae</taxon>
        <taxon>Agaricales</taxon>
        <taxon>Marasmiineae</taxon>
        <taxon>Mycenaceae</taxon>
        <taxon>Mycena</taxon>
    </lineage>
</organism>
<keyword evidence="3" id="KW-1185">Reference proteome</keyword>
<sequence length="313" mass="35005">MAPKSNPEPKPVTGPPCKLIARIEHLQTLLQDLPTSLPENPPDSRYQFYLESDALEDRGYIGELSHALEVSFETYRLQGSPIRFLQRGSSLDSLPVLMKTAVKHMSSSNWEVFRKAWLERLINSAVALGAKIPCPTKRKAPKASEEPAPKKAKPAVIVLDDSDIDSDIPLASLPAPVLPSPMPHATPIPSTLSYTHTPIRNPIQTKLQFPKATKDNIQRYWTKVVANGAEKHQTSLEEKKQRDERKKVHERELGREQQRRKRARDKKDLPGKIPDSRNTNMLLMHGAAAVASGTVNDDMTDISRPATQAWKKS</sequence>
<feature type="compositionally biased region" description="Basic and acidic residues" evidence="1">
    <location>
        <begin position="230"/>
        <end position="257"/>
    </location>
</feature>
<evidence type="ECO:0000313" key="2">
    <source>
        <dbReference type="EMBL" id="KAJ7306765.1"/>
    </source>
</evidence>
<dbReference type="AlphaFoldDB" id="A0AAD7EA33"/>
<evidence type="ECO:0000313" key="3">
    <source>
        <dbReference type="Proteomes" id="UP001218218"/>
    </source>
</evidence>
<feature type="region of interest" description="Disordered" evidence="1">
    <location>
        <begin position="230"/>
        <end position="313"/>
    </location>
</feature>
<name>A0AAD7EA33_9AGAR</name>
<dbReference type="Proteomes" id="UP001218218">
    <property type="component" value="Unassembled WGS sequence"/>
</dbReference>
<proteinExistence type="predicted"/>
<protein>
    <submittedName>
        <fullName evidence="2">Uncharacterized protein</fullName>
    </submittedName>
</protein>